<sequence>MAEYMSGSDGQTDVKQSSKIARAGEVTADVKIVDHSRSIGNFNGPSVYIEGTYGYLLILNQRKDREGSEKDVKNLLSFFEKILFFETDVIDQNTISETEMDDRINKARNKLNADPNISCFVCVIMAHGALGTFYVKGGPKTVESVRQAFCNESLPKFTGRPKVFLLQCCRGDKENKYTTVKDSDLKERMISVPNDADTLIAFATTPEHVAYREPYDPEEQKEQKQERQRQGSHFLNICIDVFKDQYEKKHLEEMLVRVREKVNATPFTVLENDEHILYSQMACVWSSLTKVLYLKKKLPDFFYSCR</sequence>
<comment type="similarity">
    <text evidence="1 2">Belongs to the peptidase C14A family.</text>
</comment>
<dbReference type="Proteomes" id="UP000828390">
    <property type="component" value="Unassembled WGS sequence"/>
</dbReference>
<reference evidence="5" key="1">
    <citation type="journal article" date="2019" name="bioRxiv">
        <title>The Genome of the Zebra Mussel, Dreissena polymorpha: A Resource for Invasive Species Research.</title>
        <authorList>
            <person name="McCartney M.A."/>
            <person name="Auch B."/>
            <person name="Kono T."/>
            <person name="Mallez S."/>
            <person name="Zhang Y."/>
            <person name="Obille A."/>
            <person name="Becker A."/>
            <person name="Abrahante J.E."/>
            <person name="Garbe J."/>
            <person name="Badalamenti J.P."/>
            <person name="Herman A."/>
            <person name="Mangelson H."/>
            <person name="Liachko I."/>
            <person name="Sullivan S."/>
            <person name="Sone E.D."/>
            <person name="Koren S."/>
            <person name="Silverstein K.A.T."/>
            <person name="Beckman K.B."/>
            <person name="Gohl D.M."/>
        </authorList>
    </citation>
    <scope>NUCLEOTIDE SEQUENCE</scope>
    <source>
        <strain evidence="5">Duluth1</strain>
        <tissue evidence="5">Whole animal</tissue>
    </source>
</reference>
<dbReference type="PROSITE" id="PS50208">
    <property type="entry name" value="CASPASE_P20"/>
    <property type="match status" value="1"/>
</dbReference>
<dbReference type="InterPro" id="IPR001309">
    <property type="entry name" value="Pept_C14_p20"/>
</dbReference>
<dbReference type="AlphaFoldDB" id="A0A9D4JEI3"/>
<evidence type="ECO:0000313" key="5">
    <source>
        <dbReference type="EMBL" id="KAH3808835.1"/>
    </source>
</evidence>
<dbReference type="Gene3D" id="3.40.50.1460">
    <property type="match status" value="1"/>
</dbReference>
<comment type="caution">
    <text evidence="5">The sequence shown here is derived from an EMBL/GenBank/DDBJ whole genome shotgun (WGS) entry which is preliminary data.</text>
</comment>
<dbReference type="PANTHER" id="PTHR22576:SF41">
    <property type="entry name" value="CASPASE 14, APOPTOSIS-RELATED CYSTEINE PEPTIDASE"/>
    <property type="match status" value="1"/>
</dbReference>
<dbReference type="GO" id="GO:0004197">
    <property type="term" value="F:cysteine-type endopeptidase activity"/>
    <property type="evidence" value="ECO:0007669"/>
    <property type="project" value="InterPro"/>
</dbReference>
<keyword evidence="6" id="KW-1185">Reference proteome</keyword>
<dbReference type="InterPro" id="IPR029030">
    <property type="entry name" value="Caspase-like_dom_sf"/>
</dbReference>
<dbReference type="EMBL" id="JAIWYP010000006">
    <property type="protein sequence ID" value="KAH3808835.1"/>
    <property type="molecule type" value="Genomic_DNA"/>
</dbReference>
<feature type="domain" description="Caspase family p20" evidence="4">
    <location>
        <begin position="65"/>
        <end position="173"/>
    </location>
</feature>
<dbReference type="SUPFAM" id="SSF52129">
    <property type="entry name" value="Caspase-like"/>
    <property type="match status" value="1"/>
</dbReference>
<dbReference type="PROSITE" id="PS50207">
    <property type="entry name" value="CASPASE_P10"/>
    <property type="match status" value="1"/>
</dbReference>
<evidence type="ECO:0000256" key="2">
    <source>
        <dbReference type="RuleBase" id="RU003971"/>
    </source>
</evidence>
<feature type="domain" description="Caspase family p10" evidence="3">
    <location>
        <begin position="229"/>
        <end position="296"/>
    </location>
</feature>
<evidence type="ECO:0000259" key="4">
    <source>
        <dbReference type="PROSITE" id="PS50208"/>
    </source>
</evidence>
<name>A0A9D4JEI3_DREPO</name>
<accession>A0A9D4JEI3</accession>
<dbReference type="InterPro" id="IPR002138">
    <property type="entry name" value="Pept_C14_p10"/>
</dbReference>
<dbReference type="GO" id="GO:0006508">
    <property type="term" value="P:proteolysis"/>
    <property type="evidence" value="ECO:0007669"/>
    <property type="project" value="InterPro"/>
</dbReference>
<protein>
    <submittedName>
        <fullName evidence="5">Uncharacterized protein</fullName>
    </submittedName>
</protein>
<dbReference type="InterPro" id="IPR015917">
    <property type="entry name" value="Pept_C14A"/>
</dbReference>
<dbReference type="SMART" id="SM00115">
    <property type="entry name" value="CASc"/>
    <property type="match status" value="1"/>
</dbReference>
<evidence type="ECO:0000313" key="6">
    <source>
        <dbReference type="Proteomes" id="UP000828390"/>
    </source>
</evidence>
<dbReference type="PRINTS" id="PR00376">
    <property type="entry name" value="IL1BCENZYME"/>
</dbReference>
<dbReference type="InterPro" id="IPR052039">
    <property type="entry name" value="Caspase-related_regulators"/>
</dbReference>
<proteinExistence type="inferred from homology"/>
<dbReference type="PANTHER" id="PTHR22576">
    <property type="entry name" value="MUCOSA ASSOCIATED LYMPHOID TISSUE LYMPHOMA TRANSLOCATION PROTEIN 1/PARACASPASE"/>
    <property type="match status" value="1"/>
</dbReference>
<evidence type="ECO:0000259" key="3">
    <source>
        <dbReference type="PROSITE" id="PS50207"/>
    </source>
</evidence>
<evidence type="ECO:0000256" key="1">
    <source>
        <dbReference type="ARBA" id="ARBA00010134"/>
    </source>
</evidence>
<gene>
    <name evidence="5" type="ORF">DPMN_137194</name>
</gene>
<dbReference type="Pfam" id="PF00656">
    <property type="entry name" value="Peptidase_C14"/>
    <property type="match status" value="1"/>
</dbReference>
<organism evidence="5 6">
    <name type="scientific">Dreissena polymorpha</name>
    <name type="common">Zebra mussel</name>
    <name type="synonym">Mytilus polymorpha</name>
    <dbReference type="NCBI Taxonomy" id="45954"/>
    <lineage>
        <taxon>Eukaryota</taxon>
        <taxon>Metazoa</taxon>
        <taxon>Spiralia</taxon>
        <taxon>Lophotrochozoa</taxon>
        <taxon>Mollusca</taxon>
        <taxon>Bivalvia</taxon>
        <taxon>Autobranchia</taxon>
        <taxon>Heteroconchia</taxon>
        <taxon>Euheterodonta</taxon>
        <taxon>Imparidentia</taxon>
        <taxon>Neoheterodontei</taxon>
        <taxon>Myida</taxon>
        <taxon>Dreissenoidea</taxon>
        <taxon>Dreissenidae</taxon>
        <taxon>Dreissena</taxon>
    </lineage>
</organism>
<reference evidence="5" key="2">
    <citation type="submission" date="2020-11" db="EMBL/GenBank/DDBJ databases">
        <authorList>
            <person name="McCartney M.A."/>
            <person name="Auch B."/>
            <person name="Kono T."/>
            <person name="Mallez S."/>
            <person name="Becker A."/>
            <person name="Gohl D.M."/>
            <person name="Silverstein K.A.T."/>
            <person name="Koren S."/>
            <person name="Bechman K.B."/>
            <person name="Herman A."/>
            <person name="Abrahante J.E."/>
            <person name="Garbe J."/>
        </authorList>
    </citation>
    <scope>NUCLEOTIDE SEQUENCE</scope>
    <source>
        <strain evidence="5">Duluth1</strain>
        <tissue evidence="5">Whole animal</tissue>
    </source>
</reference>
<dbReference type="OrthoDB" id="6093024at2759"/>
<dbReference type="InterPro" id="IPR011600">
    <property type="entry name" value="Pept_C14_caspase"/>
</dbReference>